<feature type="chain" id="PRO_5014882477" description="Secreted peptide" evidence="1">
    <location>
        <begin position="29"/>
        <end position="78"/>
    </location>
</feature>
<evidence type="ECO:0000313" key="2">
    <source>
        <dbReference type="EMBL" id="MBW29348.1"/>
    </source>
</evidence>
<name>A0A2M3ZLQ8_9DIPT</name>
<feature type="signal peptide" evidence="1">
    <location>
        <begin position="1"/>
        <end position="28"/>
    </location>
</feature>
<keyword evidence="1" id="KW-0732">Signal</keyword>
<reference evidence="2" key="1">
    <citation type="submission" date="2018-01" db="EMBL/GenBank/DDBJ databases">
        <title>An insight into the sialome of Amazonian anophelines.</title>
        <authorList>
            <person name="Ribeiro J.M."/>
            <person name="Scarpassa V."/>
            <person name="Calvo E."/>
        </authorList>
    </citation>
    <scope>NUCLEOTIDE SEQUENCE</scope>
    <source>
        <tissue evidence="2">Salivary glands</tissue>
    </source>
</reference>
<evidence type="ECO:0000256" key="1">
    <source>
        <dbReference type="SAM" id="SignalP"/>
    </source>
</evidence>
<sequence length="78" mass="8833">MFDFLMFKRCLSFFFYLFFLCPCRVCRCLFPIQHTTHPCSTFTNTTDTAKLCSGSRGSSGGVPSFSQKLIATSERTLP</sequence>
<dbReference type="EMBL" id="GGFM01008597">
    <property type="protein sequence ID" value="MBW29348.1"/>
    <property type="molecule type" value="Transcribed_RNA"/>
</dbReference>
<accession>A0A2M3ZLQ8</accession>
<dbReference type="AlphaFoldDB" id="A0A2M3ZLQ8"/>
<evidence type="ECO:0008006" key="3">
    <source>
        <dbReference type="Google" id="ProtNLM"/>
    </source>
</evidence>
<protein>
    <recommendedName>
        <fullName evidence="3">Secreted peptide</fullName>
    </recommendedName>
</protein>
<proteinExistence type="predicted"/>
<organism evidence="2">
    <name type="scientific">Anopheles braziliensis</name>
    <dbReference type="NCBI Taxonomy" id="58242"/>
    <lineage>
        <taxon>Eukaryota</taxon>
        <taxon>Metazoa</taxon>
        <taxon>Ecdysozoa</taxon>
        <taxon>Arthropoda</taxon>
        <taxon>Hexapoda</taxon>
        <taxon>Insecta</taxon>
        <taxon>Pterygota</taxon>
        <taxon>Neoptera</taxon>
        <taxon>Endopterygota</taxon>
        <taxon>Diptera</taxon>
        <taxon>Nematocera</taxon>
        <taxon>Culicoidea</taxon>
        <taxon>Culicidae</taxon>
        <taxon>Anophelinae</taxon>
        <taxon>Anopheles</taxon>
    </lineage>
</organism>